<dbReference type="InterPro" id="IPR013785">
    <property type="entry name" value="Aldolase_TIM"/>
</dbReference>
<dbReference type="Pfam" id="PF03537">
    <property type="entry name" value="Glyco_hydro_114"/>
    <property type="match status" value="1"/>
</dbReference>
<dbReference type="PRINTS" id="PR01545">
    <property type="entry name" value="THEMAYE10DUF"/>
</dbReference>
<dbReference type="SUPFAM" id="SSF51445">
    <property type="entry name" value="(Trans)glycosidases"/>
    <property type="match status" value="1"/>
</dbReference>
<dbReference type="Proteomes" id="UP001144280">
    <property type="component" value="Unassembled WGS sequence"/>
</dbReference>
<evidence type="ECO:0000313" key="3">
    <source>
        <dbReference type="EMBL" id="GLH96000.1"/>
    </source>
</evidence>
<dbReference type="PANTHER" id="PTHR35882:SF2">
    <property type="entry name" value="PELA"/>
    <property type="match status" value="1"/>
</dbReference>
<dbReference type="EMBL" id="BSDI01000005">
    <property type="protein sequence ID" value="GLH96000.1"/>
    <property type="molecule type" value="Genomic_DNA"/>
</dbReference>
<proteinExistence type="predicted"/>
<reference evidence="3" key="1">
    <citation type="submission" date="2022-12" db="EMBL/GenBank/DDBJ databases">
        <title>New Phytohabitans aurantiacus sp. RD004123 nov., an actinomycete isolated from soil.</title>
        <authorList>
            <person name="Triningsih D.W."/>
            <person name="Harunari E."/>
            <person name="Igarashi Y."/>
        </authorList>
    </citation>
    <scope>NUCLEOTIDE SEQUENCE</scope>
    <source>
        <strain evidence="3">RD004123</strain>
    </source>
</reference>
<name>A0ABQ5QRQ6_9ACTN</name>
<feature type="chain" id="PRO_5046658739" description="Glycoside-hydrolase family GH114 TIM-barrel domain-containing protein" evidence="1">
    <location>
        <begin position="20"/>
        <end position="295"/>
    </location>
</feature>
<dbReference type="InterPro" id="IPR017853">
    <property type="entry name" value="GH"/>
</dbReference>
<dbReference type="PANTHER" id="PTHR35882">
    <property type="entry name" value="PELA"/>
    <property type="match status" value="1"/>
</dbReference>
<evidence type="ECO:0000259" key="2">
    <source>
        <dbReference type="Pfam" id="PF03537"/>
    </source>
</evidence>
<dbReference type="InterPro" id="IPR004352">
    <property type="entry name" value="GH114_TIM-barrel"/>
</dbReference>
<keyword evidence="1" id="KW-0732">Signal</keyword>
<dbReference type="Gene3D" id="3.20.20.70">
    <property type="entry name" value="Aldolase class I"/>
    <property type="match status" value="1"/>
</dbReference>
<feature type="signal peptide" evidence="1">
    <location>
        <begin position="1"/>
        <end position="19"/>
    </location>
</feature>
<organism evidence="3 4">
    <name type="scientific">Phytohabitans aurantiacus</name>
    <dbReference type="NCBI Taxonomy" id="3016789"/>
    <lineage>
        <taxon>Bacteria</taxon>
        <taxon>Bacillati</taxon>
        <taxon>Actinomycetota</taxon>
        <taxon>Actinomycetes</taxon>
        <taxon>Micromonosporales</taxon>
        <taxon>Micromonosporaceae</taxon>
    </lineage>
</organism>
<evidence type="ECO:0000256" key="1">
    <source>
        <dbReference type="SAM" id="SignalP"/>
    </source>
</evidence>
<dbReference type="InterPro" id="IPR016062">
    <property type="entry name" value="TM1410-rel"/>
</dbReference>
<keyword evidence="4" id="KW-1185">Reference proteome</keyword>
<comment type="caution">
    <text evidence="3">The sequence shown here is derived from an EMBL/GenBank/DDBJ whole genome shotgun (WGS) entry which is preliminary data.</text>
</comment>
<accession>A0ABQ5QRQ6</accession>
<gene>
    <name evidence="3" type="ORF">Pa4123_12730</name>
</gene>
<feature type="domain" description="Glycoside-hydrolase family GH114 TIM-barrel" evidence="2">
    <location>
        <begin position="33"/>
        <end position="288"/>
    </location>
</feature>
<sequence>MKRMTTVCCVVLVVGSLLPGCPSSTEEPARGGWVYQLQGYADGRLDAVAASPHDLAVVDLARDSGSGYFTRDEIAAVRESGKRVLAYFEIGAIENYRPEADRVRADGLMLNRWEDWPEEHFVRYWDSRWWDGVVRPRLDQALAAGFDGAYLDSPLAYEEIDLALVPGETRDSLAASMADLIARASQHAKRVRPDFWIVPQNAPELQDQRGYTEAVDGIGMEELFFLATDEPCTADFCAENLAATRRLRDAGKVVLAVDYATSPSHVEGACRRYREERFTGYVTTQPLDRVDPPCS</sequence>
<protein>
    <recommendedName>
        <fullName evidence="2">Glycoside-hydrolase family GH114 TIM-barrel domain-containing protein</fullName>
    </recommendedName>
</protein>
<evidence type="ECO:0000313" key="4">
    <source>
        <dbReference type="Proteomes" id="UP001144280"/>
    </source>
</evidence>